<protein>
    <submittedName>
        <fullName evidence="1">Uncharacterized protein</fullName>
    </submittedName>
</protein>
<gene>
    <name evidence="1" type="ORF">RF11_01923</name>
</gene>
<name>A0A0C2MYG8_THEKT</name>
<dbReference type="EMBL" id="JWZT01003493">
    <property type="protein sequence ID" value="KII66657.1"/>
    <property type="molecule type" value="Genomic_DNA"/>
</dbReference>
<dbReference type="AlphaFoldDB" id="A0A0C2MYG8"/>
<reference evidence="1 2" key="1">
    <citation type="journal article" date="2014" name="Genome Biol. Evol.">
        <title>The genome of the myxosporean Thelohanellus kitauei shows adaptations to nutrient acquisition within its fish host.</title>
        <authorList>
            <person name="Yang Y."/>
            <person name="Xiong J."/>
            <person name="Zhou Z."/>
            <person name="Huo F."/>
            <person name="Miao W."/>
            <person name="Ran C."/>
            <person name="Liu Y."/>
            <person name="Zhang J."/>
            <person name="Feng J."/>
            <person name="Wang M."/>
            <person name="Wang M."/>
            <person name="Wang L."/>
            <person name="Yao B."/>
        </authorList>
    </citation>
    <scope>NUCLEOTIDE SEQUENCE [LARGE SCALE GENOMIC DNA]</scope>
    <source>
        <strain evidence="1">Wuqing</strain>
    </source>
</reference>
<evidence type="ECO:0000313" key="2">
    <source>
        <dbReference type="Proteomes" id="UP000031668"/>
    </source>
</evidence>
<evidence type="ECO:0000313" key="1">
    <source>
        <dbReference type="EMBL" id="KII66657.1"/>
    </source>
</evidence>
<accession>A0A0C2MYG8</accession>
<proteinExistence type="predicted"/>
<comment type="caution">
    <text evidence="1">The sequence shown here is derived from an EMBL/GenBank/DDBJ whole genome shotgun (WGS) entry which is preliminary data.</text>
</comment>
<keyword evidence="2" id="KW-1185">Reference proteome</keyword>
<dbReference type="Proteomes" id="UP000031668">
    <property type="component" value="Unassembled WGS sequence"/>
</dbReference>
<organism evidence="1 2">
    <name type="scientific">Thelohanellus kitauei</name>
    <name type="common">Myxosporean</name>
    <dbReference type="NCBI Taxonomy" id="669202"/>
    <lineage>
        <taxon>Eukaryota</taxon>
        <taxon>Metazoa</taxon>
        <taxon>Cnidaria</taxon>
        <taxon>Myxozoa</taxon>
        <taxon>Myxosporea</taxon>
        <taxon>Bivalvulida</taxon>
        <taxon>Platysporina</taxon>
        <taxon>Myxobolidae</taxon>
        <taxon>Thelohanellus</taxon>
    </lineage>
</organism>
<sequence>MSKWTDNSSIISYFFDLKTEDNYYMFTEIGVDLKVVDPKHGRKTSPNLHEYLFEYKYRMSKNYYLSKRQTNCTFRNFQITLPEMWEAGCFFRINFTYLRFEFLNADTSECIAELDKYMFFYSVPTVAVMDISPTPSFRQLKIGYSLMQFDLFTKYFHLLNLFLIGLKNKEYGG</sequence>